<reference evidence="4" key="1">
    <citation type="submission" date="2015-09" db="EMBL/GenBank/DDBJ databases">
        <authorList>
            <consortium name="Pathogen Informatics"/>
        </authorList>
    </citation>
    <scope>NUCLEOTIDE SEQUENCE [LARGE SCALE GENOMIC DNA]</scope>
    <source>
        <strain evidence="4">Lake Konstanz</strain>
    </source>
</reference>
<accession>A0A0S4KE56</accession>
<keyword evidence="4" id="KW-1185">Reference proteome</keyword>
<dbReference type="Proteomes" id="UP000051952">
    <property type="component" value="Unassembled WGS sequence"/>
</dbReference>
<evidence type="ECO:0000313" key="3">
    <source>
        <dbReference type="EMBL" id="CUI11710.1"/>
    </source>
</evidence>
<name>A0A0S4KE56_BODSA</name>
<feature type="region of interest" description="Disordered" evidence="1">
    <location>
        <begin position="2159"/>
        <end position="2189"/>
    </location>
</feature>
<dbReference type="EMBL" id="CYKH01000138">
    <property type="protein sequence ID" value="CUI11710.1"/>
    <property type="molecule type" value="Genomic_DNA"/>
</dbReference>
<evidence type="ECO:0000256" key="1">
    <source>
        <dbReference type="SAM" id="MobiDB-lite"/>
    </source>
</evidence>
<feature type="transmembrane region" description="Helical" evidence="2">
    <location>
        <begin position="1705"/>
        <end position="1727"/>
    </location>
</feature>
<protein>
    <submittedName>
        <fullName evidence="3">Transmembrane protein, putative</fullName>
    </submittedName>
</protein>
<gene>
    <name evidence="3" type="ORF">BSAL_54440</name>
</gene>
<evidence type="ECO:0000313" key="4">
    <source>
        <dbReference type="Proteomes" id="UP000051952"/>
    </source>
</evidence>
<sequence length="2237" mass="236970">MGFFIVAPVWTNGFVVIGPSGKTTTTTTAGLAPQLLTVSNTSSFMNMGTFTQSSILIRNHVTVLITNGSIAFSAVDVISDLDVTMKCEASGGDACTYFPKVVVNGQISPLLRSFFVCTFGSAKQVTLSILDGSSLTLANRSTLLGAFLVLDGAKIIAEKGGGGANVVDASSSIHVLSASSLIGTGGSRAIVQHIVVSLTSTQELVINGSSFLIASAGGPDNQTATAAVSNISMSLTGIELLRLTTASSFISNDVALLATLTRPQLRLQNVFIGFVNCSDMLVSSSTLTNFRDTLDVAIVMTRSILYTVGAVLVTAVAGANNNSPATIDGANFSVCDSGSRIVMTASSFLIGSSVATITNSVLTFERGVKASLAGDSRLIDAGTGVLRNTSLSILSGCDWNCSAVFFLRGVVVNDVRITIGGNDTVVKLASVSTSMMVAVTRASNIRFDICDGATVTAVNTQMAFLYAPQATDIDWKLHGGASVLLSSAATGWMCLTNATNVSMSFRGSSAGGPPPPPGRSGGGQFYMSDSSVWMLVPIMKLITVTVESGFQNFVLNTSSSFVRNSGNIIDFAFYVLSGSRITIVRRSGVLLSTSSNGIFNNTDFLVDGIDTLVSLDGGFLASGSTSSTINYLLNVANFRIWVSGGCRVQLANSANIFYHPNTLQRVTVGVTDASTLSLSSSSIGFEDVVASVSKFNTTVVRGGQLLLEDESTVLQASSKPALVMTDVLLSVSGSGSVAWISYSSHFLDVFYGALIESVTIFVDWNGSVNVSEQSYGVFLLLVTSVRLVSVVLQTNATLAVGSSTPSSSPSYVIDFLGCRNVSRFTFSAVGDATEATSRVVFGTSGYVSAFDCYIAETTAVVRDAIISVANARLEMLSSTGGLSLVALFSDCQRESVPAVSNITVSYTNVVIVISGTAQLHPGIYSAGTILQNWQMRLANVSVERGDSQRANPSAPRYVVGGPTVIFFFQERGNSASNSNGVATMTNSTIFLNPTDLEMNALRNDIILMNGGGSGSFLTPPTSTELAALLDSNTFDSLQQRRGGIYVVLWFCRSGRFGNTTIALDNVAAIGGNRTAALLAINTAQLTNSDLVVRVTRAYMMLNCSATLLELRNITTTAGTATQQRVELTVDQSKVWMRGSDGSAPRSNSQLLYLEGTTVSPSAIVTIVMHSNVTVGPRASLCNATRVCGGASSTGTPSSSNVTVRIESSVVQLSPTDRVSLWSPPRSPATLYDTGRLDDYLPLQQTSLVQVDISGTCTAATQQQEPAAVPSCSLSNATTTTALMLTLSVQDTIVTVFPWMIPAEIARAMPLSTLLNLHQSSSIARIEASTSYNATCSSNTSKNAVIMHVGTRVELRNDSSLIMSMPSMVAASVDLFNDGRAETISSSAPVVSVIGSVGLTPSSSYVAVNGNVSSVVVSGNVTVEGFPAVLGSQLFSQPSIPLDVQWETCHTTRRSGSGGGSPHDYASSAMWRYGGIRRAFGAKSAVNLLLLDLSTNSSEFSSTNTTKNNNSTGNSSSLVLLLALSRLPEVRFDVLRTQQVGKGACVPDRILSPTFSMSDVGSSSSTASESQEMLPSPTVALMISVSKGITPSNRDPSGTTTQLLSDEFSHSFPSPSITISEEPKAQAFRAQAQAVKYREVVRATVAVGLSAVSGSLAGVGIAFTTRTGSSLLECGRDVNENVDWLLNPLQLRTGPSEGGGSLRGAVIGNIVLTSAMMVMMVAVAAGCARRRYRGGDDEDKQLGLEGHRQRSNRHQHVEHFYRILAKGFRFPGILLAPYSILIIPIGSNVAAALLLLNPNDIGVDDGDGTLVNVVLALLSMLLVVVGYFLIGIVVLFQFQAQFQLQPQMFDRDEYTKGTFTPSVALMLEMARAFVTKHTVLGAWANLPTTRTTTADSSTRSPKIISRVLFVERYGYLFDGFCNGRHWYVLLDCAFAAAVCLIDGLQPPALPSSVDLMVVSAGGAAVVEAQDTGGSSTTPNCTPHLIALSICNALQFFACLFLRPSMVPFDTAFALFTDAIGALAAAVGAANAAGATELFDMVMWIGVIQLALAICSVASASGSVSSSIRRWVAEFLVPPHDDEGVHQFDDLQRSWEELQQIQARERNFNEGGKKAHHVRKNVSMCQLLEEKEENAFENVIAMQRAPQDDVLHVDQLISPPLPSSRSFGKTYRLRRGDSHNNNNNKNKSSSCATPDFPFFPQHRTHICRLVPLKVLRAKQTTHSVHIRRLKEKYTVTLSL</sequence>
<feature type="transmembrane region" description="Helical" evidence="2">
    <location>
        <begin position="2039"/>
        <end position="2058"/>
    </location>
</feature>
<keyword evidence="2" id="KW-1133">Transmembrane helix</keyword>
<feature type="transmembrane region" description="Helical" evidence="2">
    <location>
        <begin position="1982"/>
        <end position="2000"/>
    </location>
</feature>
<dbReference type="VEuPathDB" id="TriTrypDB:BSAL_54440"/>
<proteinExistence type="predicted"/>
<feature type="transmembrane region" description="Helical" evidence="2">
    <location>
        <begin position="1771"/>
        <end position="1795"/>
    </location>
</feature>
<feature type="compositionally biased region" description="Low complexity" evidence="1">
    <location>
        <begin position="2178"/>
        <end position="2188"/>
    </location>
</feature>
<organism evidence="3 4">
    <name type="scientific">Bodo saltans</name>
    <name type="common">Flagellated protozoan</name>
    <dbReference type="NCBI Taxonomy" id="75058"/>
    <lineage>
        <taxon>Eukaryota</taxon>
        <taxon>Discoba</taxon>
        <taxon>Euglenozoa</taxon>
        <taxon>Kinetoplastea</taxon>
        <taxon>Metakinetoplastina</taxon>
        <taxon>Eubodonida</taxon>
        <taxon>Bodonidae</taxon>
        <taxon>Bodo</taxon>
    </lineage>
</organism>
<keyword evidence="2 3" id="KW-0812">Transmembrane</keyword>
<feature type="transmembrane region" description="Helical" evidence="2">
    <location>
        <begin position="2012"/>
        <end position="2033"/>
    </location>
</feature>
<keyword evidence="2" id="KW-0472">Membrane</keyword>
<feature type="transmembrane region" description="Helical" evidence="2">
    <location>
        <begin position="1815"/>
        <end position="1837"/>
    </location>
</feature>
<evidence type="ECO:0000256" key="2">
    <source>
        <dbReference type="SAM" id="Phobius"/>
    </source>
</evidence>